<gene>
    <name evidence="7" type="primary">deoC</name>
    <name evidence="8" type="ORF">HMPREF3293_01037</name>
</gene>
<evidence type="ECO:0000256" key="4">
    <source>
        <dbReference type="ARBA" id="ARBA00023270"/>
    </source>
</evidence>
<dbReference type="InterPro" id="IPR002915">
    <property type="entry name" value="DeoC/FbaB/LacD_aldolase"/>
</dbReference>
<keyword evidence="4 7" id="KW-0704">Schiff base</keyword>
<dbReference type="GO" id="GO:0004139">
    <property type="term" value="F:deoxyribose-phosphate aldolase activity"/>
    <property type="evidence" value="ECO:0007669"/>
    <property type="project" value="UniProtKB-UniRule"/>
</dbReference>
<accession>A0A136Q6M5</accession>
<comment type="similarity">
    <text evidence="1 7">Belongs to the DeoC/FbaB aldolase family. DeoC type 1 subfamily.</text>
</comment>
<evidence type="ECO:0000256" key="2">
    <source>
        <dbReference type="ARBA" id="ARBA00022490"/>
    </source>
</evidence>
<dbReference type="FunFam" id="3.20.20.70:FF:000044">
    <property type="entry name" value="Deoxyribose-phosphate aldolase"/>
    <property type="match status" value="1"/>
</dbReference>
<comment type="catalytic activity">
    <reaction evidence="5 7">
        <text>2-deoxy-D-ribose 5-phosphate = D-glyceraldehyde 3-phosphate + acetaldehyde</text>
        <dbReference type="Rhea" id="RHEA:12821"/>
        <dbReference type="ChEBI" id="CHEBI:15343"/>
        <dbReference type="ChEBI" id="CHEBI:59776"/>
        <dbReference type="ChEBI" id="CHEBI:62877"/>
        <dbReference type="EC" id="4.1.2.4"/>
    </reaction>
</comment>
<proteinExistence type="inferred from homology"/>
<dbReference type="PANTHER" id="PTHR10889">
    <property type="entry name" value="DEOXYRIBOSE-PHOSPHATE ALDOLASE"/>
    <property type="match status" value="1"/>
</dbReference>
<reference evidence="8 9" key="1">
    <citation type="submission" date="2016-02" db="EMBL/GenBank/DDBJ databases">
        <authorList>
            <person name="Wen L."/>
            <person name="He K."/>
            <person name="Yang H."/>
        </authorList>
    </citation>
    <scope>NUCLEOTIDE SEQUENCE [LARGE SCALE GENOMIC DNA]</scope>
    <source>
        <strain evidence="8 9">DSM 22607</strain>
    </source>
</reference>
<protein>
    <recommendedName>
        <fullName evidence="7">Deoxyribose-phosphate aldolase</fullName>
        <shortName evidence="7">DERA</shortName>
        <ecNumber evidence="7">4.1.2.4</ecNumber>
    </recommendedName>
    <alternativeName>
        <fullName evidence="7">2-deoxy-D-ribose 5-phosphate aldolase</fullName>
    </alternativeName>
    <alternativeName>
        <fullName evidence="7">Phosphodeoxyriboaldolase</fullName>
        <shortName evidence="7">Deoxyriboaldolase</shortName>
    </alternativeName>
</protein>
<name>A0A136Q6M5_9FIRM</name>
<evidence type="ECO:0000256" key="3">
    <source>
        <dbReference type="ARBA" id="ARBA00023239"/>
    </source>
</evidence>
<dbReference type="Proteomes" id="UP000070366">
    <property type="component" value="Unassembled WGS sequence"/>
</dbReference>
<comment type="function">
    <text evidence="6 7">Catalyzes a reversible aldol reaction between acetaldehyde and D-glyceraldehyde 3-phosphate to generate 2-deoxy-D-ribose 5-phosphate.</text>
</comment>
<feature type="active site" description="Schiff-base intermediate with acetaldehyde" evidence="7">
    <location>
        <position position="162"/>
    </location>
</feature>
<evidence type="ECO:0000313" key="9">
    <source>
        <dbReference type="Proteomes" id="UP000070366"/>
    </source>
</evidence>
<dbReference type="Gene3D" id="3.20.20.70">
    <property type="entry name" value="Aldolase class I"/>
    <property type="match status" value="1"/>
</dbReference>
<feature type="active site" description="Proton donor/acceptor" evidence="7">
    <location>
        <position position="99"/>
    </location>
</feature>
<evidence type="ECO:0000256" key="1">
    <source>
        <dbReference type="ARBA" id="ARBA00010936"/>
    </source>
</evidence>
<dbReference type="InterPro" id="IPR011343">
    <property type="entry name" value="DeoC"/>
</dbReference>
<dbReference type="NCBIfam" id="TIGR00126">
    <property type="entry name" value="deoC"/>
    <property type="match status" value="1"/>
</dbReference>
<dbReference type="GO" id="GO:0006018">
    <property type="term" value="P:2-deoxyribose 1-phosphate catabolic process"/>
    <property type="evidence" value="ECO:0007669"/>
    <property type="project" value="UniProtKB-UniRule"/>
</dbReference>
<dbReference type="AlphaFoldDB" id="A0A136Q6M5"/>
<organism evidence="8 9">
    <name type="scientific">Christensenella minuta</name>
    <dbReference type="NCBI Taxonomy" id="626937"/>
    <lineage>
        <taxon>Bacteria</taxon>
        <taxon>Bacillati</taxon>
        <taxon>Bacillota</taxon>
        <taxon>Clostridia</taxon>
        <taxon>Christensenellales</taxon>
        <taxon>Christensenellaceae</taxon>
        <taxon>Christensenella</taxon>
    </lineage>
</organism>
<dbReference type="SMART" id="SM01133">
    <property type="entry name" value="DeoC"/>
    <property type="match status" value="1"/>
</dbReference>
<dbReference type="UniPathway" id="UPA00002">
    <property type="reaction ID" value="UER00468"/>
</dbReference>
<comment type="pathway">
    <text evidence="7">Carbohydrate degradation; 2-deoxy-D-ribose 1-phosphate degradation; D-glyceraldehyde 3-phosphate and acetaldehyde from 2-deoxy-alpha-D-ribose 1-phosphate: step 2/2.</text>
</comment>
<dbReference type="PATRIC" id="fig|626937.4.peg.1025"/>
<comment type="subcellular location">
    <subcellularLocation>
        <location evidence="7">Cytoplasm</location>
    </subcellularLocation>
</comment>
<keyword evidence="9" id="KW-1185">Reference proteome</keyword>
<keyword evidence="2 7" id="KW-0963">Cytoplasm</keyword>
<evidence type="ECO:0000313" key="8">
    <source>
        <dbReference type="EMBL" id="KXK66300.1"/>
    </source>
</evidence>
<dbReference type="CDD" id="cd00959">
    <property type="entry name" value="DeoC"/>
    <property type="match status" value="1"/>
</dbReference>
<dbReference type="HAMAP" id="MF_00114">
    <property type="entry name" value="DeoC_type1"/>
    <property type="match status" value="1"/>
</dbReference>
<keyword evidence="3 7" id="KW-0456">Lyase</keyword>
<sequence length="225" mass="23812">MERNEMELNPRAIAAYIDHTVLKPQASLAEVKKICEEAKEFRFASVCVNPCYIRYAAEQLEGSGVTPCCVIGFPLGACTPEAKAFEAADAVKNGAREVDMVINVGAIKSDDWNLVERDIAGVVDAVRGKAIVKVILETCLLTDEEKKRACDASKTAGAHFVKTSTGFSTGGATEEDVRLMREAVGPDIGVKASGGIKTYGDAVRMIRAGANRLGTSSGAAIAKGK</sequence>
<comment type="caution">
    <text evidence="8">The sequence shown here is derived from an EMBL/GenBank/DDBJ whole genome shotgun (WGS) entry which is preliminary data.</text>
</comment>
<dbReference type="GO" id="GO:0005737">
    <property type="term" value="C:cytoplasm"/>
    <property type="evidence" value="ECO:0007669"/>
    <property type="project" value="UniProtKB-SubCell"/>
</dbReference>
<dbReference type="InterPro" id="IPR013785">
    <property type="entry name" value="Aldolase_TIM"/>
</dbReference>
<dbReference type="SUPFAM" id="SSF51569">
    <property type="entry name" value="Aldolase"/>
    <property type="match status" value="1"/>
</dbReference>
<dbReference type="InterPro" id="IPR028581">
    <property type="entry name" value="DeoC_typeI"/>
</dbReference>
<dbReference type="EC" id="4.1.2.4" evidence="7"/>
<feature type="active site" description="Proton donor/acceptor" evidence="7">
    <location>
        <position position="191"/>
    </location>
</feature>
<dbReference type="GO" id="GO:0009264">
    <property type="term" value="P:deoxyribonucleotide catabolic process"/>
    <property type="evidence" value="ECO:0007669"/>
    <property type="project" value="UniProtKB-UniRule"/>
</dbReference>
<evidence type="ECO:0000256" key="5">
    <source>
        <dbReference type="ARBA" id="ARBA00048791"/>
    </source>
</evidence>
<dbReference type="GO" id="GO:0016052">
    <property type="term" value="P:carbohydrate catabolic process"/>
    <property type="evidence" value="ECO:0007669"/>
    <property type="project" value="TreeGrafter"/>
</dbReference>
<dbReference type="PANTHER" id="PTHR10889:SF1">
    <property type="entry name" value="DEOXYRIBOSE-PHOSPHATE ALDOLASE"/>
    <property type="match status" value="1"/>
</dbReference>
<dbReference type="Pfam" id="PF01791">
    <property type="entry name" value="DeoC"/>
    <property type="match status" value="1"/>
</dbReference>
<dbReference type="PIRSF" id="PIRSF001357">
    <property type="entry name" value="DeoC"/>
    <property type="match status" value="1"/>
</dbReference>
<dbReference type="EMBL" id="LSZW01000047">
    <property type="protein sequence ID" value="KXK66300.1"/>
    <property type="molecule type" value="Genomic_DNA"/>
</dbReference>
<evidence type="ECO:0000256" key="6">
    <source>
        <dbReference type="ARBA" id="ARBA00056337"/>
    </source>
</evidence>
<evidence type="ECO:0000256" key="7">
    <source>
        <dbReference type="HAMAP-Rule" id="MF_00114"/>
    </source>
</evidence>
<dbReference type="STRING" id="626937.HMPREF3293_01037"/>